<evidence type="ECO:0000313" key="3">
    <source>
        <dbReference type="Proteomes" id="UP000037696"/>
    </source>
</evidence>
<keyword evidence="3" id="KW-1185">Reference proteome</keyword>
<gene>
    <name evidence="2" type="ORF">ACN38_g8756</name>
</gene>
<comment type="caution">
    <text evidence="2">The sequence shown here is derived from an EMBL/GenBank/DDBJ whole genome shotgun (WGS) entry which is preliminary data.</text>
</comment>
<evidence type="ECO:0000256" key="1">
    <source>
        <dbReference type="SAM" id="MobiDB-lite"/>
    </source>
</evidence>
<feature type="compositionally biased region" description="Basic residues" evidence="1">
    <location>
        <begin position="35"/>
        <end position="52"/>
    </location>
</feature>
<feature type="region of interest" description="Disordered" evidence="1">
    <location>
        <begin position="31"/>
        <end position="79"/>
    </location>
</feature>
<dbReference type="EMBL" id="LHQQ01000165">
    <property type="protein sequence ID" value="KOS40399.1"/>
    <property type="molecule type" value="Genomic_DNA"/>
</dbReference>
<name>A0A0M9WD72_9EURO</name>
<sequence>MVPFKSCICQCVWTISEFLISVNGRHGAIQSLKNEKKKREKKKERKKKRKKITGNGSQTPLRTHESDQACVSGHVPVDQ</sequence>
<proteinExistence type="predicted"/>
<dbReference type="AlphaFoldDB" id="A0A0M9WD72"/>
<reference evidence="2 3" key="1">
    <citation type="submission" date="2015-08" db="EMBL/GenBank/DDBJ databases">
        <title>Genome sequencing of Penicillium nordicum.</title>
        <authorList>
            <person name="Nguyen H.D."/>
            <person name="Seifert K.A."/>
        </authorList>
    </citation>
    <scope>NUCLEOTIDE SEQUENCE [LARGE SCALE GENOMIC DNA]</scope>
    <source>
        <strain evidence="2 3">DAOMC 185683</strain>
    </source>
</reference>
<accession>A0A0M9WD72</accession>
<protein>
    <submittedName>
        <fullName evidence="2">Uncharacterized protein</fullName>
    </submittedName>
</protein>
<evidence type="ECO:0000313" key="2">
    <source>
        <dbReference type="EMBL" id="KOS40399.1"/>
    </source>
</evidence>
<dbReference type="Proteomes" id="UP000037696">
    <property type="component" value="Unassembled WGS sequence"/>
</dbReference>
<organism evidence="2 3">
    <name type="scientific">Penicillium nordicum</name>
    <dbReference type="NCBI Taxonomy" id="229535"/>
    <lineage>
        <taxon>Eukaryota</taxon>
        <taxon>Fungi</taxon>
        <taxon>Dikarya</taxon>
        <taxon>Ascomycota</taxon>
        <taxon>Pezizomycotina</taxon>
        <taxon>Eurotiomycetes</taxon>
        <taxon>Eurotiomycetidae</taxon>
        <taxon>Eurotiales</taxon>
        <taxon>Aspergillaceae</taxon>
        <taxon>Penicillium</taxon>
    </lineage>
</organism>